<dbReference type="InterPro" id="IPR045555">
    <property type="entry name" value="VMAP-M0"/>
</dbReference>
<keyword evidence="5" id="KW-1185">Reference proteome</keyword>
<feature type="domain" description="Effector-associated" evidence="2">
    <location>
        <begin position="18"/>
        <end position="98"/>
    </location>
</feature>
<dbReference type="InterPro" id="IPR045431">
    <property type="entry name" value="EAD2"/>
</dbReference>
<evidence type="ECO:0000313" key="5">
    <source>
        <dbReference type="Proteomes" id="UP000517916"/>
    </source>
</evidence>
<dbReference type="Pfam" id="PF19956">
    <property type="entry name" value="EAD2"/>
    <property type="match status" value="1"/>
</dbReference>
<evidence type="ECO:0000313" key="4">
    <source>
        <dbReference type="EMBL" id="MBA8928450.1"/>
    </source>
</evidence>
<sequence>MTGAGRPRLPIPVRDELVDLLLGVDELWEDNVRALLESDLRERLSPEFYVPSHSAVRRYVLALLDQCQEHPGGLRKLLEAVRALSPGHYLLDEIADLIALHVPLELLLPAERTALRRLLTGLTVEVDVLALHRAAVGPIGPPLTVPPTDLLAVLDELANTMCPPGQLPPLFVFVEHVACAVDGGGYTAAALRQWNSDVAHRCELPPQLLAVAREGAHSRVEKPPGRPALLVQVEEDGLDPDRYQLSVWLWFDHTACESLFREDRTYELSEIPDVIDRLLLDCGERLPAAEADLTVEFILPHRLLVAPVDNWLISSDSPFRREVGVDFPVVVRSLERLRNRSLSLRAQWRAKWRWLQEQSGQRPGEGVRWVGEEEGADPARLFRELAGEQPVCLAWDRTPTPEHQSADSVLGAAIFAGTPVALWCREDHGAGGHEQAVELLTGGSLLRLPDHALRARQEAGLGGADHCGHHLSLLWDDPSRLPEPDLGLSAPTASGGSTP</sequence>
<dbReference type="RefSeq" id="WP_025356471.1">
    <property type="nucleotide sequence ID" value="NZ_BAAABQ010000073.1"/>
</dbReference>
<name>A0ABR6BNI7_9PSEU</name>
<dbReference type="Pfam" id="PF19916">
    <property type="entry name" value="VMAP-M0"/>
    <property type="match status" value="1"/>
</dbReference>
<protein>
    <submittedName>
        <fullName evidence="4">Uncharacterized protein</fullName>
    </submittedName>
</protein>
<gene>
    <name evidence="4" type="ORF">BC739_005667</name>
</gene>
<proteinExistence type="predicted"/>
<evidence type="ECO:0000259" key="1">
    <source>
        <dbReference type="Pfam" id="PF19916"/>
    </source>
</evidence>
<organism evidence="4 5">
    <name type="scientific">Kutzneria viridogrisea</name>
    <dbReference type="NCBI Taxonomy" id="47990"/>
    <lineage>
        <taxon>Bacteria</taxon>
        <taxon>Bacillati</taxon>
        <taxon>Actinomycetota</taxon>
        <taxon>Actinomycetes</taxon>
        <taxon>Pseudonocardiales</taxon>
        <taxon>Pseudonocardiaceae</taxon>
        <taxon>Kutzneria</taxon>
    </lineage>
</organism>
<dbReference type="Pfam" id="PF20028">
    <property type="entry name" value="VMAP-C"/>
    <property type="match status" value="1"/>
</dbReference>
<feature type="domain" description="vWA-MoxR associated protein C-terminal" evidence="3">
    <location>
        <begin position="241"/>
        <end position="478"/>
    </location>
</feature>
<evidence type="ECO:0000259" key="2">
    <source>
        <dbReference type="Pfam" id="PF19956"/>
    </source>
</evidence>
<dbReference type="InterPro" id="IPR045450">
    <property type="entry name" value="VMAP_C"/>
</dbReference>
<dbReference type="EMBL" id="JACJID010000004">
    <property type="protein sequence ID" value="MBA8928450.1"/>
    <property type="molecule type" value="Genomic_DNA"/>
</dbReference>
<reference evidence="4 5" key="1">
    <citation type="submission" date="2020-08" db="EMBL/GenBank/DDBJ databases">
        <title>Genomic Encyclopedia of Archaeal and Bacterial Type Strains, Phase II (KMG-II): from individual species to whole genera.</title>
        <authorList>
            <person name="Goeker M."/>
        </authorList>
    </citation>
    <scope>NUCLEOTIDE SEQUENCE [LARGE SCALE GENOMIC DNA]</scope>
    <source>
        <strain evidence="4 5">DSM 43850</strain>
    </source>
</reference>
<accession>A0ABR6BNI7</accession>
<evidence type="ECO:0000259" key="3">
    <source>
        <dbReference type="Pfam" id="PF20028"/>
    </source>
</evidence>
<dbReference type="Proteomes" id="UP000517916">
    <property type="component" value="Unassembled WGS sequence"/>
</dbReference>
<feature type="domain" description="vWA-MoxR associated protein middle region 0" evidence="1">
    <location>
        <begin position="109"/>
        <end position="211"/>
    </location>
</feature>
<comment type="caution">
    <text evidence="4">The sequence shown here is derived from an EMBL/GenBank/DDBJ whole genome shotgun (WGS) entry which is preliminary data.</text>
</comment>